<feature type="compositionally biased region" description="Polar residues" evidence="3">
    <location>
        <begin position="905"/>
        <end position="939"/>
    </location>
</feature>
<feature type="region of interest" description="Disordered" evidence="3">
    <location>
        <begin position="620"/>
        <end position="1080"/>
    </location>
</feature>
<name>A0A1B0ABZ9_GLOPL</name>
<feature type="compositionally biased region" description="Basic and acidic residues" evidence="3">
    <location>
        <begin position="570"/>
        <end position="586"/>
    </location>
</feature>
<dbReference type="EnsemblMetazoa" id="GPAI040674-RA">
    <property type="protein sequence ID" value="GPAI040674-PA"/>
    <property type="gene ID" value="GPAI040674"/>
</dbReference>
<reference evidence="6" key="1">
    <citation type="submission" date="2014-03" db="EMBL/GenBank/DDBJ databases">
        <authorList>
            <person name="Aksoy S."/>
            <person name="Warren W."/>
            <person name="Wilson R.K."/>
        </authorList>
    </citation>
    <scope>NUCLEOTIDE SEQUENCE [LARGE SCALE GENOMIC DNA]</scope>
    <source>
        <strain evidence="6">IAEA</strain>
    </source>
</reference>
<dbReference type="Gene3D" id="2.20.70.30">
    <property type="entry name" value="Nascent polypeptide-associated complex domain"/>
    <property type="match status" value="1"/>
</dbReference>
<evidence type="ECO:0000259" key="4">
    <source>
        <dbReference type="PROSITE" id="PS51151"/>
    </source>
</evidence>
<dbReference type="AlphaFoldDB" id="A0A1B0ABZ9"/>
<comment type="similarity">
    <text evidence="1 2">Belongs to the NAC-beta family.</text>
</comment>
<protein>
    <recommendedName>
        <fullName evidence="2">Transcription factor BTF3</fullName>
    </recommendedName>
</protein>
<feature type="region of interest" description="Disordered" evidence="3">
    <location>
        <begin position="199"/>
        <end position="485"/>
    </location>
</feature>
<feature type="compositionally biased region" description="Polar residues" evidence="3">
    <location>
        <begin position="882"/>
        <end position="893"/>
    </location>
</feature>
<feature type="compositionally biased region" description="Polar residues" evidence="3">
    <location>
        <begin position="395"/>
        <end position="412"/>
    </location>
</feature>
<dbReference type="Proteomes" id="UP000092445">
    <property type="component" value="Unassembled WGS sequence"/>
</dbReference>
<dbReference type="PANTHER" id="PTHR10351">
    <property type="entry name" value="TRANSCRIPTION FACTOR BTF3 FAMILY MEMBER"/>
    <property type="match status" value="1"/>
</dbReference>
<reference evidence="5" key="2">
    <citation type="submission" date="2020-05" db="UniProtKB">
        <authorList>
            <consortium name="EnsemblMetazoa"/>
        </authorList>
    </citation>
    <scope>IDENTIFICATION</scope>
    <source>
        <strain evidence="5">IAEA</strain>
    </source>
</reference>
<dbReference type="SMART" id="SM01407">
    <property type="entry name" value="NAC"/>
    <property type="match status" value="1"/>
</dbReference>
<feature type="compositionally biased region" description="Polar residues" evidence="3">
    <location>
        <begin position="1054"/>
        <end position="1080"/>
    </location>
</feature>
<feature type="compositionally biased region" description="Basic and acidic residues" evidence="3">
    <location>
        <begin position="692"/>
        <end position="705"/>
    </location>
</feature>
<evidence type="ECO:0000313" key="5">
    <source>
        <dbReference type="EnsemblMetazoa" id="GPAI040674-PA"/>
    </source>
</evidence>
<feature type="compositionally biased region" description="Basic and acidic residues" evidence="3">
    <location>
        <begin position="625"/>
        <end position="638"/>
    </location>
</feature>
<evidence type="ECO:0000256" key="1">
    <source>
        <dbReference type="ARBA" id="ARBA00005296"/>
    </source>
</evidence>
<feature type="region of interest" description="Disordered" evidence="3">
    <location>
        <begin position="1159"/>
        <end position="1200"/>
    </location>
</feature>
<feature type="compositionally biased region" description="Basic and acidic residues" evidence="3">
    <location>
        <begin position="344"/>
        <end position="394"/>
    </location>
</feature>
<feature type="compositionally biased region" description="Polar residues" evidence="3">
    <location>
        <begin position="771"/>
        <end position="781"/>
    </location>
</feature>
<dbReference type="InterPro" id="IPR039370">
    <property type="entry name" value="BTF3"/>
</dbReference>
<feature type="compositionally biased region" description="Basic and acidic residues" evidence="3">
    <location>
        <begin position="270"/>
        <end position="280"/>
    </location>
</feature>
<dbReference type="PROSITE" id="PS51151">
    <property type="entry name" value="NAC_AB"/>
    <property type="match status" value="1"/>
</dbReference>
<dbReference type="FunFam" id="2.20.70.30:FF:000001">
    <property type="entry name" value="Transcription factor BTF3 homolog"/>
    <property type="match status" value="1"/>
</dbReference>
<evidence type="ECO:0000313" key="6">
    <source>
        <dbReference type="Proteomes" id="UP000092445"/>
    </source>
</evidence>
<evidence type="ECO:0000256" key="3">
    <source>
        <dbReference type="SAM" id="MobiDB-lite"/>
    </source>
</evidence>
<feature type="compositionally biased region" description="Polar residues" evidence="3">
    <location>
        <begin position="712"/>
        <end position="733"/>
    </location>
</feature>
<feature type="domain" description="NAC-A/B" evidence="4">
    <location>
        <begin position="33"/>
        <end position="98"/>
    </location>
</feature>
<feature type="compositionally biased region" description="Polar residues" evidence="3">
    <location>
        <begin position="421"/>
        <end position="433"/>
    </location>
</feature>
<feature type="compositionally biased region" description="Low complexity" evidence="3">
    <location>
        <begin position="756"/>
        <end position="766"/>
    </location>
</feature>
<feature type="compositionally biased region" description="Low complexity" evidence="3">
    <location>
        <begin position="734"/>
        <end position="747"/>
    </location>
</feature>
<feature type="compositionally biased region" description="Polar residues" evidence="3">
    <location>
        <begin position="670"/>
        <end position="690"/>
    </location>
</feature>
<feature type="region of interest" description="Disordered" evidence="3">
    <location>
        <begin position="17"/>
        <end position="38"/>
    </location>
</feature>
<organism evidence="5 6">
    <name type="scientific">Glossina pallidipes</name>
    <name type="common">Tsetse fly</name>
    <dbReference type="NCBI Taxonomy" id="7398"/>
    <lineage>
        <taxon>Eukaryota</taxon>
        <taxon>Metazoa</taxon>
        <taxon>Ecdysozoa</taxon>
        <taxon>Arthropoda</taxon>
        <taxon>Hexapoda</taxon>
        <taxon>Insecta</taxon>
        <taxon>Pterygota</taxon>
        <taxon>Neoptera</taxon>
        <taxon>Endopterygota</taxon>
        <taxon>Diptera</taxon>
        <taxon>Brachycera</taxon>
        <taxon>Muscomorpha</taxon>
        <taxon>Hippoboscoidea</taxon>
        <taxon>Glossinidae</taxon>
        <taxon>Glossina</taxon>
    </lineage>
</organism>
<feature type="compositionally biased region" description="Basic and acidic residues" evidence="3">
    <location>
        <begin position="1006"/>
        <end position="1030"/>
    </location>
</feature>
<feature type="compositionally biased region" description="Low complexity" evidence="3">
    <location>
        <begin position="254"/>
        <end position="269"/>
    </location>
</feature>
<sequence length="1200" mass="128701">MNVEKLRRLQAQVRIGGKGTPRRKKKVMHQSAATDDKKLQSSLKKLSVSTIPGIEEVNIIKDDLTVIHFNNPKAQASLSANTFAVTGHGESKKIVEMLPEILPQLGQETVMQLRMFANTMSCGLQKSGTGTGGILEKVAEEDDDVPLLVNDFEQVAKLEEASKAKKVVTFESEPQKIDSHKTPILEKIETKVDASKSFENAKKSNDLKEEKKGKKANKQTTDGAAKNKTETVKSENKNQKQAKNEKSNKQEKPSASASATATTVAATAAKDMKKENEKQKLPLQSKEISNNDNSKADIDAQIKREVVADKKQQQQQQIKKADLNKKENITATPVNESNQQKSSGKGEKPCGRVDVSRQKSVKAENEKEIEKKDEKPPNVEKNKTPNKSQNKESSELQQSPPSDKNVEQQSAEVVQLGQAENKLQTAVTVSENKQTADKRKEEPAASEQLKKHEQPMVIPTVAVPKENLEKSNESRPTSSKVDEKTKVVSVTLATEQAKPDVQPPTVQVADNLKPVVMTVCAETGDLGGSANVSSIRPAKVNEKSSPLVTKDDMTPADAVTETKAVGSMPKEAERKQIASETKESIKSDIIPVEMEQTENKTEVKDIKQAPTVDVTELKSTTVTETDTRETVKEKESVTKKMHHGIAQDDKTQTVISAIDGSSKSAAAVTQKGSPSKQTTVKKSAGPSTMTAAKKEVGESKVEGSRTKPASVKPTSVQTNQAKPSQTTTNQKTLKSQTPTKTMTSPSKTNERPILSPKPTTPTTPTKAISPQPKTTVVSPTKASPPISPLTSVGESDGQVKDARKQITGASGKPEVVVKSNIPPLDSGSQAIASNEVATPTKASSPAAKAQKKSPIPSKANQNTKTKPTNNKATVQPSPEPMTKSSIKQNSPSKTSDDGNAKLKATTKQDQTKQVTPTKINDPSPKASEQTPTEKGQSPKTDAAKKNIKASQEKVVADVSGNVQEQQTPPHQQKEITAKSEILPKVNVEAVTKTVNETSKHTTPPKGAEDTTKPKVEVNEKGTDVSVKPETESLPVKRTSPQKTVDAAAAAAAKSESTQSSSPKMPKNEQPTAPAEQTSPQKILDVVGGMAAAAALPASIGIANVQVSKEVDTIAVGGESTQLLAQQISPKKALDINAKVTDSKPMNEQIPVQQVEEMVKPNTEANEPIPIPSPTDVERKDQVLEAPAEEAPLNAANQPAK</sequence>
<accession>A0A1B0ABZ9</accession>
<feature type="compositionally biased region" description="Basic and acidic residues" evidence="3">
    <location>
        <begin position="225"/>
        <end position="252"/>
    </location>
</feature>
<feature type="compositionally biased region" description="Low complexity" evidence="3">
    <location>
        <begin position="837"/>
        <end position="873"/>
    </location>
</feature>
<feature type="compositionally biased region" description="Low complexity" evidence="3">
    <location>
        <begin position="1183"/>
        <end position="1200"/>
    </location>
</feature>
<feature type="compositionally biased region" description="Basic and acidic residues" evidence="3">
    <location>
        <begin position="434"/>
        <end position="454"/>
    </location>
</feature>
<dbReference type="InterPro" id="IPR002715">
    <property type="entry name" value="Nas_poly-pep-assoc_cplx_dom"/>
</dbReference>
<dbReference type="InterPro" id="IPR038187">
    <property type="entry name" value="NAC_A/B_dom_sf"/>
</dbReference>
<feature type="compositionally biased region" description="Basic and acidic residues" evidence="3">
    <location>
        <begin position="199"/>
        <end position="212"/>
    </location>
</feature>
<feature type="compositionally biased region" description="Polar residues" evidence="3">
    <location>
        <begin position="960"/>
        <end position="970"/>
    </location>
</feature>
<feature type="compositionally biased region" description="Polar residues" evidence="3">
    <location>
        <begin position="652"/>
        <end position="664"/>
    </location>
</feature>
<dbReference type="VEuPathDB" id="VectorBase:GPAI040674"/>
<dbReference type="Pfam" id="PF01849">
    <property type="entry name" value="NAC"/>
    <property type="match status" value="1"/>
</dbReference>
<keyword evidence="6" id="KW-1185">Reference proteome</keyword>
<feature type="region of interest" description="Disordered" evidence="3">
    <location>
        <begin position="564"/>
        <end position="586"/>
    </location>
</feature>
<feature type="compositionally biased region" description="Basic and acidic residues" evidence="3">
    <location>
        <begin position="319"/>
        <end position="328"/>
    </location>
</feature>
<dbReference type="STRING" id="7398.A0A1B0ABZ9"/>
<feature type="compositionally biased region" description="Basic and acidic residues" evidence="3">
    <location>
        <begin position="294"/>
        <end position="312"/>
    </location>
</feature>
<feature type="compositionally biased region" description="Polar residues" evidence="3">
    <location>
        <begin position="329"/>
        <end position="343"/>
    </location>
</feature>
<proteinExistence type="inferred from homology"/>
<dbReference type="CDD" id="cd22055">
    <property type="entry name" value="NAC_BTF3"/>
    <property type="match status" value="1"/>
</dbReference>
<evidence type="ECO:0000256" key="2">
    <source>
        <dbReference type="RuleBase" id="RU361272"/>
    </source>
</evidence>
<feature type="compositionally biased region" description="Polar residues" evidence="3">
    <location>
        <begin position="826"/>
        <end position="836"/>
    </location>
</feature>